<evidence type="ECO:0000313" key="2">
    <source>
        <dbReference type="EMBL" id="HIT98777.1"/>
    </source>
</evidence>
<accession>A0A9D1KU86</accession>
<evidence type="ECO:0000313" key="3">
    <source>
        <dbReference type="Proteomes" id="UP000824159"/>
    </source>
</evidence>
<feature type="transmembrane region" description="Helical" evidence="1">
    <location>
        <begin position="50"/>
        <end position="69"/>
    </location>
</feature>
<dbReference type="AlphaFoldDB" id="A0A9D1KU86"/>
<keyword evidence="1" id="KW-1133">Transmembrane helix</keyword>
<feature type="transmembrane region" description="Helical" evidence="1">
    <location>
        <begin position="90"/>
        <end position="116"/>
    </location>
</feature>
<proteinExistence type="predicted"/>
<sequence>MSRILHAYSMRIIKNRNFILCSVFMLIAGMCFPVARYYEGTDMSLEENMFVSAIFMVIISSIFCSLFIGSEYSDGFIRNKITSGHSRSSIYLSDSIACFASNTVICALFLISYTAAGLPLLGGFSHDISVILKMLFILLLIIFALSSVFLLVTELLQSKTTSAVVCILLSFILIMAAVYIYNKLSAPPVFDTYVMTENGVPAVAESVPNPDYISGTERDVYEFLYDFLPSGQAYQLSLLSVSHMIRLPLYSALIVVITTFTGILFFKKRNIR</sequence>
<organism evidence="2 3">
    <name type="scientific">Candidatus Allocopromorpha excrementavium</name>
    <dbReference type="NCBI Taxonomy" id="2840741"/>
    <lineage>
        <taxon>Bacteria</taxon>
        <taxon>Bacillati</taxon>
        <taxon>Bacillota</taxon>
        <taxon>Clostridia</taxon>
        <taxon>Eubacteriales</taxon>
        <taxon>Eubacteriaceae</taxon>
        <taxon>Eubacteriaceae incertae sedis</taxon>
        <taxon>Candidatus Allocopromorpha</taxon>
    </lineage>
</organism>
<keyword evidence="1" id="KW-0472">Membrane</keyword>
<protein>
    <submittedName>
        <fullName evidence="2">ABC transporter permease subunit</fullName>
    </submittedName>
</protein>
<dbReference type="EMBL" id="DVLX01000010">
    <property type="protein sequence ID" value="HIT98777.1"/>
    <property type="molecule type" value="Genomic_DNA"/>
</dbReference>
<name>A0A9D1KU86_9FIRM</name>
<feature type="transmembrane region" description="Helical" evidence="1">
    <location>
        <begin position="163"/>
        <end position="181"/>
    </location>
</feature>
<feature type="transmembrane region" description="Helical" evidence="1">
    <location>
        <begin position="247"/>
        <end position="266"/>
    </location>
</feature>
<reference evidence="2" key="1">
    <citation type="submission" date="2020-10" db="EMBL/GenBank/DDBJ databases">
        <authorList>
            <person name="Gilroy R."/>
        </authorList>
    </citation>
    <scope>NUCLEOTIDE SEQUENCE</scope>
    <source>
        <strain evidence="2">CHK176-22527</strain>
    </source>
</reference>
<gene>
    <name evidence="2" type="ORF">IAD12_00795</name>
</gene>
<dbReference type="Proteomes" id="UP000824159">
    <property type="component" value="Unassembled WGS sequence"/>
</dbReference>
<comment type="caution">
    <text evidence="2">The sequence shown here is derived from an EMBL/GenBank/DDBJ whole genome shotgun (WGS) entry which is preliminary data.</text>
</comment>
<dbReference type="GO" id="GO:0140359">
    <property type="term" value="F:ABC-type transporter activity"/>
    <property type="evidence" value="ECO:0007669"/>
    <property type="project" value="InterPro"/>
</dbReference>
<feature type="transmembrane region" description="Helical" evidence="1">
    <location>
        <begin position="128"/>
        <end position="151"/>
    </location>
</feature>
<feature type="transmembrane region" description="Helical" evidence="1">
    <location>
        <begin position="18"/>
        <end position="38"/>
    </location>
</feature>
<dbReference type="GO" id="GO:0005886">
    <property type="term" value="C:plasma membrane"/>
    <property type="evidence" value="ECO:0007669"/>
    <property type="project" value="UniProtKB-SubCell"/>
</dbReference>
<reference evidence="2" key="2">
    <citation type="journal article" date="2021" name="PeerJ">
        <title>Extensive microbial diversity within the chicken gut microbiome revealed by metagenomics and culture.</title>
        <authorList>
            <person name="Gilroy R."/>
            <person name="Ravi A."/>
            <person name="Getino M."/>
            <person name="Pursley I."/>
            <person name="Horton D.L."/>
            <person name="Alikhan N.F."/>
            <person name="Baker D."/>
            <person name="Gharbi K."/>
            <person name="Hall N."/>
            <person name="Watson M."/>
            <person name="Adriaenssens E.M."/>
            <person name="Foster-Nyarko E."/>
            <person name="Jarju S."/>
            <person name="Secka A."/>
            <person name="Antonio M."/>
            <person name="Oren A."/>
            <person name="Chaudhuri R.R."/>
            <person name="La Ragione R."/>
            <person name="Hildebrand F."/>
            <person name="Pallen M.J."/>
        </authorList>
    </citation>
    <scope>NUCLEOTIDE SEQUENCE</scope>
    <source>
        <strain evidence="2">CHK176-22527</strain>
    </source>
</reference>
<keyword evidence="1" id="KW-0812">Transmembrane</keyword>
<evidence type="ECO:0000256" key="1">
    <source>
        <dbReference type="SAM" id="Phobius"/>
    </source>
</evidence>